<dbReference type="Gene3D" id="2.40.128.640">
    <property type="match status" value="1"/>
</dbReference>
<accession>A0A4R2NCU7</accession>
<evidence type="ECO:0000313" key="1">
    <source>
        <dbReference type="EMBL" id="TCP18894.1"/>
    </source>
</evidence>
<gene>
    <name evidence="1" type="ORF">EV693_101161</name>
</gene>
<comment type="caution">
    <text evidence="1">The sequence shown here is derived from an EMBL/GenBank/DDBJ whole genome shotgun (WGS) entry which is preliminary data.</text>
</comment>
<reference evidence="1 2" key="1">
    <citation type="submission" date="2019-03" db="EMBL/GenBank/DDBJ databases">
        <title>Genomic Encyclopedia of Type Strains, Phase IV (KMG-IV): sequencing the most valuable type-strain genomes for metagenomic binning, comparative biology and taxonomic classification.</title>
        <authorList>
            <person name="Goeker M."/>
        </authorList>
    </citation>
    <scope>NUCLEOTIDE SEQUENCE [LARGE SCALE GENOMIC DNA]</scope>
    <source>
        <strain evidence="1 2">DSM 16380</strain>
    </source>
</reference>
<dbReference type="OrthoDB" id="5348860at2"/>
<keyword evidence="2" id="KW-1185">Reference proteome</keyword>
<organism evidence="1 2">
    <name type="scientific">Nicoletella semolina</name>
    <dbReference type="NCBI Taxonomy" id="271160"/>
    <lineage>
        <taxon>Bacteria</taxon>
        <taxon>Pseudomonadati</taxon>
        <taxon>Pseudomonadota</taxon>
        <taxon>Gammaproteobacteria</taxon>
        <taxon>Pasteurellales</taxon>
        <taxon>Pasteurellaceae</taxon>
        <taxon>Nicoletella</taxon>
    </lineage>
</organism>
<dbReference type="EMBL" id="SLXJ01000001">
    <property type="protein sequence ID" value="TCP18894.1"/>
    <property type="molecule type" value="Genomic_DNA"/>
</dbReference>
<dbReference type="Proteomes" id="UP000295537">
    <property type="component" value="Unassembled WGS sequence"/>
</dbReference>
<dbReference type="PROSITE" id="PS51257">
    <property type="entry name" value="PROKAR_LIPOPROTEIN"/>
    <property type="match status" value="1"/>
</dbReference>
<proteinExistence type="predicted"/>
<name>A0A4R2NCU7_9PAST</name>
<evidence type="ECO:0000313" key="2">
    <source>
        <dbReference type="Proteomes" id="UP000295537"/>
    </source>
</evidence>
<dbReference type="AlphaFoldDB" id="A0A4R2NCU7"/>
<dbReference type="RefSeq" id="WP_132500496.1">
    <property type="nucleotide sequence ID" value="NZ_LVXA01000001.1"/>
</dbReference>
<protein>
    <submittedName>
        <fullName evidence="1">NlpE-like protein</fullName>
    </submittedName>
</protein>
<dbReference type="InterPro" id="IPR007298">
    <property type="entry name" value="Cu-R_lipoprotein_NlpE"/>
</dbReference>
<sequence>MKKFALLTGITLITGCATIMPSKTISGVYQGFLPCADCEHIQAELVLNKDNSYQYNTVYFLKNNKKQSFSEQGIFYRDSEKNNVIRLKETDNTALIVTEDYLEFADQNGNKIDNTNNYKLHKRAK</sequence>
<dbReference type="Pfam" id="PF04170">
    <property type="entry name" value="NlpE"/>
    <property type="match status" value="1"/>
</dbReference>